<dbReference type="RefSeq" id="YP_009282909.1">
    <property type="nucleotide sequence ID" value="NC_031039.1"/>
</dbReference>
<dbReference type="SUPFAM" id="SSF102405">
    <property type="entry name" value="MCP/YpsA-like"/>
    <property type="match status" value="1"/>
</dbReference>
<dbReference type="KEGG" id="vg:29058723"/>
<sequence>MKINNDTTVCFTAHRPHLLYGYNKKTSGNQKIIRVLYNEIVRHIKEYGIDTFITGMALGGDTWAAEIVLKLKSEYPNIKLVCAIPCFRQEIKWKEYDRMFYHAILDRSDYVHYVSKKEYTKKCMWNRDKWMVNNSKYVIAVYNGEPWTGTGLTYNYAVKKNRIITRIDPYKLGGFFNGYKNY</sequence>
<dbReference type="InterPro" id="IPR010697">
    <property type="entry name" value="YspA"/>
</dbReference>
<gene>
    <name evidence="1" type="ORF">AR9_g004</name>
</gene>
<accession>A0A172JHR1</accession>
<evidence type="ECO:0000313" key="2">
    <source>
        <dbReference type="Proteomes" id="UP000202618"/>
    </source>
</evidence>
<dbReference type="PANTHER" id="PTHR38440">
    <property type="entry name" value="UPF0398 PROTEIN YPSA"/>
    <property type="match status" value="1"/>
</dbReference>
<dbReference type="EMBL" id="KU878088">
    <property type="protein sequence ID" value="AMS01089.1"/>
    <property type="molecule type" value="Genomic_DNA"/>
</dbReference>
<dbReference type="Proteomes" id="UP000202618">
    <property type="component" value="Segment"/>
</dbReference>
<evidence type="ECO:0000313" key="1">
    <source>
        <dbReference type="EMBL" id="AMS01089.1"/>
    </source>
</evidence>
<proteinExistence type="predicted"/>
<dbReference type="PANTHER" id="PTHR38440:SF1">
    <property type="entry name" value="UPF0398 PROTEIN SPR0331"/>
    <property type="match status" value="1"/>
</dbReference>
<dbReference type="OrthoDB" id="24372at10239"/>
<dbReference type="Pfam" id="PF06908">
    <property type="entry name" value="YpsA"/>
    <property type="match status" value="1"/>
</dbReference>
<reference evidence="1 2" key="1">
    <citation type="journal article" date="2016" name="Virology">
        <title>The genome of AR9, a giant transducing Bacillus phage encoding two multisubunit RNA polymerases.</title>
        <authorList>
            <person name="Lavysh D."/>
            <person name="Sokolova M."/>
            <person name="Minakhin L."/>
            <person name="Yakunina M."/>
            <person name="Artamonova T."/>
            <person name="Kozyavkin S."/>
            <person name="Makarova K.S."/>
            <person name="Koonin E.V."/>
            <person name="Severinov K."/>
        </authorList>
    </citation>
    <scope>NUCLEOTIDE SEQUENCE [LARGE SCALE GENOMIC DNA]</scope>
</reference>
<protein>
    <submittedName>
        <fullName evidence="1">DNA processing chain A dprA protein</fullName>
    </submittedName>
</protein>
<name>A0A172JHR1_BPPB1</name>
<dbReference type="Gene3D" id="3.40.50.450">
    <property type="match status" value="1"/>
</dbReference>
<dbReference type="GeneID" id="29058723"/>
<organism evidence="1 2">
    <name type="scientific">Bacillus phage AR9</name>
    <dbReference type="NCBI Taxonomy" id="1815509"/>
    <lineage>
        <taxon>Viruses</taxon>
        <taxon>Duplodnaviria</taxon>
        <taxon>Heunggongvirae</taxon>
        <taxon>Uroviricota</taxon>
        <taxon>Caudoviricetes</taxon>
        <taxon>Takahashivirus</taxon>
        <taxon>Bacillus phage PBS1</taxon>
    </lineage>
</organism>